<protein>
    <submittedName>
        <fullName evidence="7">HlyD family secretion protein</fullName>
    </submittedName>
</protein>
<keyword evidence="8" id="KW-1185">Reference proteome</keyword>
<dbReference type="InterPro" id="IPR058625">
    <property type="entry name" value="MdtA-like_BSH"/>
</dbReference>
<evidence type="ECO:0000313" key="7">
    <source>
        <dbReference type="EMBL" id="NII06756.1"/>
    </source>
</evidence>
<dbReference type="Pfam" id="PF25963">
    <property type="entry name" value="Beta-barrel_AAEA"/>
    <property type="match status" value="1"/>
</dbReference>
<dbReference type="AlphaFoldDB" id="A0A7X5ZII6"/>
<keyword evidence="2" id="KW-0812">Transmembrane</keyword>
<evidence type="ECO:0000256" key="1">
    <source>
        <dbReference type="ARBA" id="ARBA00009477"/>
    </source>
</evidence>
<gene>
    <name evidence="7" type="ORF">HBF25_10200</name>
</gene>
<sequence>MSDALPLLKRFARALLTLAAVAAAALLVVSLWRAYVLAPWTRDGRVSAQVVRIAPEVSGTVVDVTVADNQYVKKGDVLYRIDPERFRVAVDDAEAALDAASETLAQKIEDAQRRKGMDDLVPREDIQQAQRAIALARAAQRRAQVTLDLARLDLYRSELHAPTDGYITHLRLRNGDYAVAGQPALALLDAHSFWFTGYFEETKLRQVHPGAAARIRLMGYDAIVPGRVHSIGRGITDTNEQADATGLPSVEPSFSWIRLAQRIPVRIELGELPPGVTLVAGMTGSVDVGDPAGRDGSQGRLTTWLHEWM</sequence>
<evidence type="ECO:0000256" key="4">
    <source>
        <dbReference type="ARBA" id="ARBA00023136"/>
    </source>
</evidence>
<keyword evidence="4" id="KW-0472">Membrane</keyword>
<dbReference type="RefSeq" id="WP_166948029.1">
    <property type="nucleotide sequence ID" value="NZ_JAARLZ010000005.1"/>
</dbReference>
<dbReference type="Proteomes" id="UP000490980">
    <property type="component" value="Unassembled WGS sequence"/>
</dbReference>
<feature type="domain" description="Multidrug resistance protein MdtA-like barrel-sandwich hybrid" evidence="5">
    <location>
        <begin position="50"/>
        <end position="188"/>
    </location>
</feature>
<dbReference type="InterPro" id="IPR050393">
    <property type="entry name" value="MFP_Efflux_Pump"/>
</dbReference>
<evidence type="ECO:0000313" key="8">
    <source>
        <dbReference type="Proteomes" id="UP000490980"/>
    </source>
</evidence>
<dbReference type="Gene3D" id="2.40.50.100">
    <property type="match status" value="1"/>
</dbReference>
<comment type="caution">
    <text evidence="7">The sequence shown here is derived from an EMBL/GenBank/DDBJ whole genome shotgun (WGS) entry which is preliminary data.</text>
</comment>
<name>A0A7X5ZII6_9GAMM</name>
<dbReference type="PANTHER" id="PTHR30367:SF12">
    <property type="entry name" value="P-HYDROXYBENZOIC ACID EFFLUX PUMP SUBUNIT AAEA"/>
    <property type="match status" value="1"/>
</dbReference>
<dbReference type="SUPFAM" id="SSF111369">
    <property type="entry name" value="HlyD-like secretion proteins"/>
    <property type="match status" value="1"/>
</dbReference>
<proteinExistence type="inferred from homology"/>
<comment type="similarity">
    <text evidence="1">Belongs to the membrane fusion protein (MFP) (TC 8.A.1) family.</text>
</comment>
<feature type="domain" description="p-hydroxybenzoic acid efflux pump subunit AaeA-like beta-barrel" evidence="6">
    <location>
        <begin position="192"/>
        <end position="288"/>
    </location>
</feature>
<organism evidence="7 8">
    <name type="scientific">Luteibacter anthropi</name>
    <dbReference type="NCBI Taxonomy" id="564369"/>
    <lineage>
        <taxon>Bacteria</taxon>
        <taxon>Pseudomonadati</taxon>
        <taxon>Pseudomonadota</taxon>
        <taxon>Gammaproteobacteria</taxon>
        <taxon>Lysobacterales</taxon>
        <taxon>Rhodanobacteraceae</taxon>
        <taxon>Luteibacter</taxon>
    </lineage>
</organism>
<dbReference type="NCBIfam" id="TIGR01730">
    <property type="entry name" value="RND_mfp"/>
    <property type="match status" value="1"/>
</dbReference>
<dbReference type="GO" id="GO:0016020">
    <property type="term" value="C:membrane"/>
    <property type="evidence" value="ECO:0007669"/>
    <property type="project" value="InterPro"/>
</dbReference>
<dbReference type="InterPro" id="IPR058634">
    <property type="entry name" value="AaeA-lik-b-barrel"/>
</dbReference>
<evidence type="ECO:0000256" key="2">
    <source>
        <dbReference type="ARBA" id="ARBA00022692"/>
    </source>
</evidence>
<dbReference type="Gene3D" id="2.40.30.170">
    <property type="match status" value="1"/>
</dbReference>
<dbReference type="PANTHER" id="PTHR30367">
    <property type="entry name" value="P-HYDROXYBENZOIC ACID EFFLUX PUMP SUBUNIT AAEA-RELATED"/>
    <property type="match status" value="1"/>
</dbReference>
<evidence type="ECO:0000256" key="3">
    <source>
        <dbReference type="ARBA" id="ARBA00022989"/>
    </source>
</evidence>
<accession>A0A7X5ZII6</accession>
<keyword evidence="3" id="KW-1133">Transmembrane helix</keyword>
<evidence type="ECO:0000259" key="5">
    <source>
        <dbReference type="Pfam" id="PF25917"/>
    </source>
</evidence>
<dbReference type="EMBL" id="JAARLZ010000005">
    <property type="protein sequence ID" value="NII06756.1"/>
    <property type="molecule type" value="Genomic_DNA"/>
</dbReference>
<dbReference type="GO" id="GO:0022857">
    <property type="term" value="F:transmembrane transporter activity"/>
    <property type="evidence" value="ECO:0007669"/>
    <property type="project" value="InterPro"/>
</dbReference>
<evidence type="ECO:0000259" key="6">
    <source>
        <dbReference type="Pfam" id="PF25963"/>
    </source>
</evidence>
<reference evidence="7 8" key="1">
    <citation type="submission" date="2020-03" db="EMBL/GenBank/DDBJ databases">
        <authorList>
            <person name="Lai Q."/>
        </authorList>
    </citation>
    <scope>NUCLEOTIDE SEQUENCE [LARGE SCALE GENOMIC DNA]</scope>
    <source>
        <strain evidence="7 8">CCUG 25036</strain>
    </source>
</reference>
<dbReference type="InterPro" id="IPR006143">
    <property type="entry name" value="RND_pump_MFP"/>
</dbReference>
<dbReference type="Pfam" id="PF25917">
    <property type="entry name" value="BSH_RND"/>
    <property type="match status" value="1"/>
</dbReference>